<keyword evidence="2" id="KW-1185">Reference proteome</keyword>
<comment type="caution">
    <text evidence="1">The sequence shown here is derived from an EMBL/GenBank/DDBJ whole genome shotgun (WGS) entry which is preliminary data.</text>
</comment>
<dbReference type="EMBL" id="VENP01000038">
    <property type="protein sequence ID" value="TNU73611.1"/>
    <property type="molecule type" value="Genomic_DNA"/>
</dbReference>
<dbReference type="Proteomes" id="UP000313849">
    <property type="component" value="Unassembled WGS sequence"/>
</dbReference>
<sequence>MAALVHGFDWPDRFVTGTVGEPGARTFYLQAEEGRRVVSVALEKQQSAALADGVDAVLDQLMADGNPYGIPAQAPAGLADDGPLTEPVEELFRVGDMRLSWDASTHQIVVQAMRLRTDEEEATLAEAGELAALAGLAGEEPVEEMFVVRIPVGAARAFAARTRSVIAQGRPLCPICEEPMDPAGHICPVPDELE</sequence>
<dbReference type="InterPro" id="IPR021441">
    <property type="entry name" value="DUF3090"/>
</dbReference>
<dbReference type="RefSeq" id="WP_108719795.1">
    <property type="nucleotide sequence ID" value="NZ_DAMDJA010000013.1"/>
</dbReference>
<gene>
    <name evidence="1" type="ORF">FH969_10350</name>
</gene>
<accession>A0A5C5BA88</accession>
<dbReference type="Pfam" id="PF11290">
    <property type="entry name" value="DUF3090"/>
    <property type="match status" value="1"/>
</dbReference>
<organism evidence="1 2">
    <name type="scientific">Miniimonas arenae</name>
    <dbReference type="NCBI Taxonomy" id="676201"/>
    <lineage>
        <taxon>Bacteria</taxon>
        <taxon>Bacillati</taxon>
        <taxon>Actinomycetota</taxon>
        <taxon>Actinomycetes</taxon>
        <taxon>Micrococcales</taxon>
        <taxon>Beutenbergiaceae</taxon>
        <taxon>Miniimonas</taxon>
    </lineage>
</organism>
<dbReference type="NCBIfam" id="TIGR03847">
    <property type="entry name" value="conserved hypothetical protein"/>
    <property type="match status" value="1"/>
</dbReference>
<proteinExistence type="predicted"/>
<dbReference type="OrthoDB" id="156387at2"/>
<name>A0A5C5BA88_9MICO</name>
<reference evidence="1 2" key="1">
    <citation type="submission" date="2019-06" db="EMBL/GenBank/DDBJ databases">
        <title>Draft genome sequence of Miniimonas arenae KCTC 19750T isolated from sea sand.</title>
        <authorList>
            <person name="Park S.-J."/>
        </authorList>
    </citation>
    <scope>NUCLEOTIDE SEQUENCE [LARGE SCALE GENOMIC DNA]</scope>
    <source>
        <strain evidence="1 2">KCTC 19750</strain>
    </source>
</reference>
<dbReference type="AlphaFoldDB" id="A0A5C5BA88"/>
<evidence type="ECO:0000313" key="1">
    <source>
        <dbReference type="EMBL" id="TNU73611.1"/>
    </source>
</evidence>
<protein>
    <submittedName>
        <fullName evidence="1">DUF3090 family protein</fullName>
    </submittedName>
</protein>
<evidence type="ECO:0000313" key="2">
    <source>
        <dbReference type="Proteomes" id="UP000313849"/>
    </source>
</evidence>